<accession>A0A9P6QAV4</accession>
<feature type="region of interest" description="Disordered" evidence="3">
    <location>
        <begin position="314"/>
        <end position="333"/>
    </location>
</feature>
<organism evidence="5 6">
    <name type="scientific">Actinomortierella ambigua</name>
    <dbReference type="NCBI Taxonomy" id="1343610"/>
    <lineage>
        <taxon>Eukaryota</taxon>
        <taxon>Fungi</taxon>
        <taxon>Fungi incertae sedis</taxon>
        <taxon>Mucoromycota</taxon>
        <taxon>Mortierellomycotina</taxon>
        <taxon>Mortierellomycetes</taxon>
        <taxon>Mortierellales</taxon>
        <taxon>Mortierellaceae</taxon>
        <taxon>Actinomortierella</taxon>
    </lineage>
</organism>
<dbReference type="InterPro" id="IPR050645">
    <property type="entry name" value="Histidine_acid_phosphatase"/>
</dbReference>
<dbReference type="InterPro" id="IPR000560">
    <property type="entry name" value="His_Pase_clade-2"/>
</dbReference>
<evidence type="ECO:0000256" key="4">
    <source>
        <dbReference type="SAM" id="SignalP"/>
    </source>
</evidence>
<sequence length="497" mass="55948">MWHSTVLLLSLALGLVSVQGASHHAQQHTFPKAPTREPYDYCQAGYLDPKSYPIPTAKGAVLEHVQVVIRHGDRGSPDPSPVHIIPQDNEVSWDCSDINTYAFSDESDGKKPPSHRAHLIVNQESTIPQSSPWAQNFWQGSCFLGQLTSVGARQHQRLGQVLKAVYIDQLSLLNKTLDPDTVYFRATDYPRTKQSAENLLIGLFTDPDESSGKAATASPPPMVKLHYYPSEIDTFFKNGEACPAIKHLEKKIFGQSKVLETLAKNNAQFKKDLNRIFGVNPALPEWNPKRPEWAAPMDIVHARLCHDLPQPCEPTSGHKLEEDDVTTENKKHKKPNCITHEMIERIQDNAFTFAAETRRDAKGAHKLMRLVAGPLVSDMRQDLAHARHKGPIRFTLFSGHDDTVTSVLGVLKSKDIRWPPYASNVLFELWKVPCENTYHGCGSTDNDDYFVRVFYNGAVVDADWCDLSWCPYDTFIGYLDSFIPKDLHAECHMKDEL</sequence>
<evidence type="ECO:0008006" key="7">
    <source>
        <dbReference type="Google" id="ProtNLM"/>
    </source>
</evidence>
<dbReference type="OrthoDB" id="10257284at2759"/>
<gene>
    <name evidence="5" type="ORF">DFQ27_002239</name>
</gene>
<dbReference type="AlphaFoldDB" id="A0A9P6QAV4"/>
<dbReference type="PANTHER" id="PTHR11567">
    <property type="entry name" value="ACID PHOSPHATASE-RELATED"/>
    <property type="match status" value="1"/>
</dbReference>
<dbReference type="Pfam" id="PF00328">
    <property type="entry name" value="His_Phos_2"/>
    <property type="match status" value="1"/>
</dbReference>
<feature type="signal peptide" evidence="4">
    <location>
        <begin position="1"/>
        <end position="20"/>
    </location>
</feature>
<feature type="chain" id="PRO_5040196982" description="Acid phosphatase" evidence="4">
    <location>
        <begin position="21"/>
        <end position="497"/>
    </location>
</feature>
<keyword evidence="2" id="KW-0378">Hydrolase</keyword>
<proteinExistence type="inferred from homology"/>
<evidence type="ECO:0000313" key="5">
    <source>
        <dbReference type="EMBL" id="KAG0262618.1"/>
    </source>
</evidence>
<dbReference type="PANTHER" id="PTHR11567:SF110">
    <property type="entry name" value="2-PHOSPHOXYLOSE PHOSPHATASE 1"/>
    <property type="match status" value="1"/>
</dbReference>
<comment type="similarity">
    <text evidence="1">Belongs to the histidine acid phosphatase family.</text>
</comment>
<evidence type="ECO:0000256" key="1">
    <source>
        <dbReference type="ARBA" id="ARBA00005375"/>
    </source>
</evidence>
<dbReference type="Proteomes" id="UP000807716">
    <property type="component" value="Unassembled WGS sequence"/>
</dbReference>
<evidence type="ECO:0000256" key="3">
    <source>
        <dbReference type="SAM" id="MobiDB-lite"/>
    </source>
</evidence>
<name>A0A9P6QAV4_9FUNG</name>
<evidence type="ECO:0000256" key="2">
    <source>
        <dbReference type="ARBA" id="ARBA00022801"/>
    </source>
</evidence>
<keyword evidence="6" id="KW-1185">Reference proteome</keyword>
<reference evidence="5" key="1">
    <citation type="journal article" date="2020" name="Fungal Divers.">
        <title>Resolving the Mortierellaceae phylogeny through synthesis of multi-gene phylogenetics and phylogenomics.</title>
        <authorList>
            <person name="Vandepol N."/>
            <person name="Liber J."/>
            <person name="Desiro A."/>
            <person name="Na H."/>
            <person name="Kennedy M."/>
            <person name="Barry K."/>
            <person name="Grigoriev I.V."/>
            <person name="Miller A.N."/>
            <person name="O'Donnell K."/>
            <person name="Stajich J.E."/>
            <person name="Bonito G."/>
        </authorList>
    </citation>
    <scope>NUCLEOTIDE SEQUENCE</scope>
    <source>
        <strain evidence="5">BC1065</strain>
    </source>
</reference>
<dbReference type="EMBL" id="JAAAJB010000182">
    <property type="protein sequence ID" value="KAG0262618.1"/>
    <property type="molecule type" value="Genomic_DNA"/>
</dbReference>
<dbReference type="GO" id="GO:0016791">
    <property type="term" value="F:phosphatase activity"/>
    <property type="evidence" value="ECO:0007669"/>
    <property type="project" value="TreeGrafter"/>
</dbReference>
<dbReference type="InterPro" id="IPR029033">
    <property type="entry name" value="His_PPase_superfam"/>
</dbReference>
<evidence type="ECO:0000313" key="6">
    <source>
        <dbReference type="Proteomes" id="UP000807716"/>
    </source>
</evidence>
<dbReference type="SUPFAM" id="SSF53254">
    <property type="entry name" value="Phosphoglycerate mutase-like"/>
    <property type="match status" value="1"/>
</dbReference>
<keyword evidence="4" id="KW-0732">Signal</keyword>
<comment type="caution">
    <text evidence="5">The sequence shown here is derived from an EMBL/GenBank/DDBJ whole genome shotgun (WGS) entry which is preliminary data.</text>
</comment>
<dbReference type="Gene3D" id="3.40.50.1240">
    <property type="entry name" value="Phosphoglycerate mutase-like"/>
    <property type="match status" value="1"/>
</dbReference>
<dbReference type="CDD" id="cd07061">
    <property type="entry name" value="HP_HAP_like"/>
    <property type="match status" value="1"/>
</dbReference>
<protein>
    <recommendedName>
        <fullName evidence="7">Acid phosphatase</fullName>
    </recommendedName>
</protein>